<keyword evidence="2" id="KW-1185">Reference proteome</keyword>
<sequence length="30" mass="3566">MLLNSTNFLLILKEKELRQTITTLKYLNLT</sequence>
<accession>A0A1M6KEI5</accession>
<dbReference type="STRING" id="1168035.SAMN05444280_12312"/>
<name>A0A1M6KEI5_9BACT</name>
<protein>
    <submittedName>
        <fullName evidence="1">Uncharacterized protein</fullName>
    </submittedName>
</protein>
<organism evidence="1 2">
    <name type="scientific">Tangfeifania diversioriginum</name>
    <dbReference type="NCBI Taxonomy" id="1168035"/>
    <lineage>
        <taxon>Bacteria</taxon>
        <taxon>Pseudomonadati</taxon>
        <taxon>Bacteroidota</taxon>
        <taxon>Bacteroidia</taxon>
        <taxon>Marinilabiliales</taxon>
        <taxon>Prolixibacteraceae</taxon>
        <taxon>Tangfeifania</taxon>
    </lineage>
</organism>
<dbReference type="Proteomes" id="UP000184050">
    <property type="component" value="Unassembled WGS sequence"/>
</dbReference>
<proteinExistence type="predicted"/>
<gene>
    <name evidence="1" type="ORF">SAMN05444280_12312</name>
</gene>
<evidence type="ECO:0000313" key="2">
    <source>
        <dbReference type="Proteomes" id="UP000184050"/>
    </source>
</evidence>
<dbReference type="AlphaFoldDB" id="A0A1M6KEI5"/>
<evidence type="ECO:0000313" key="1">
    <source>
        <dbReference type="EMBL" id="SHJ57237.1"/>
    </source>
</evidence>
<reference evidence="1 2" key="1">
    <citation type="submission" date="2016-11" db="EMBL/GenBank/DDBJ databases">
        <authorList>
            <person name="Jaros S."/>
            <person name="Januszkiewicz K."/>
            <person name="Wedrychowicz H."/>
        </authorList>
    </citation>
    <scope>NUCLEOTIDE SEQUENCE [LARGE SCALE GENOMIC DNA]</scope>
    <source>
        <strain evidence="1 2">DSM 27063</strain>
    </source>
</reference>
<dbReference type="EMBL" id="FQZE01000023">
    <property type="protein sequence ID" value="SHJ57237.1"/>
    <property type="molecule type" value="Genomic_DNA"/>
</dbReference>